<name>A0A367QM34_9NOSO</name>
<protein>
    <recommendedName>
        <fullName evidence="1">DNA-directed DNA polymerase</fullName>
        <ecNumber evidence="1">2.7.7.7</ecNumber>
    </recommendedName>
</protein>
<keyword evidence="3" id="KW-0548">Nucleotidyltransferase</keyword>
<dbReference type="InterPro" id="IPR023211">
    <property type="entry name" value="DNA_pol_palm_dom_sf"/>
</dbReference>
<keyword evidence="4" id="KW-0239">DNA-directed DNA polymerase</keyword>
<dbReference type="Pfam" id="PF00136">
    <property type="entry name" value="DNA_pol_B"/>
    <property type="match status" value="1"/>
</dbReference>
<dbReference type="GO" id="GO:0003677">
    <property type="term" value="F:DNA binding"/>
    <property type="evidence" value="ECO:0007669"/>
    <property type="project" value="InterPro"/>
</dbReference>
<evidence type="ECO:0000256" key="3">
    <source>
        <dbReference type="ARBA" id="ARBA00022695"/>
    </source>
</evidence>
<dbReference type="InterPro" id="IPR043502">
    <property type="entry name" value="DNA/RNA_pol_sf"/>
</dbReference>
<feature type="coiled-coil region" evidence="5">
    <location>
        <begin position="566"/>
        <end position="593"/>
    </location>
</feature>
<proteinExistence type="predicted"/>
<dbReference type="SUPFAM" id="SSF56672">
    <property type="entry name" value="DNA/RNA polymerases"/>
    <property type="match status" value="1"/>
</dbReference>
<evidence type="ECO:0000256" key="2">
    <source>
        <dbReference type="ARBA" id="ARBA00022679"/>
    </source>
</evidence>
<keyword evidence="8" id="KW-1185">Reference proteome</keyword>
<comment type="caution">
    <text evidence="7">The sequence shown here is derived from an EMBL/GenBank/DDBJ whole genome shotgun (WGS) entry which is preliminary data.</text>
</comment>
<organism evidence="7 8">
    <name type="scientific">Nostoc minutum NIES-26</name>
    <dbReference type="NCBI Taxonomy" id="1844469"/>
    <lineage>
        <taxon>Bacteria</taxon>
        <taxon>Bacillati</taxon>
        <taxon>Cyanobacteriota</taxon>
        <taxon>Cyanophyceae</taxon>
        <taxon>Nostocales</taxon>
        <taxon>Nostocaceae</taxon>
        <taxon>Nostoc</taxon>
    </lineage>
</organism>
<dbReference type="InterPro" id="IPR006134">
    <property type="entry name" value="DNA-dir_DNA_pol_B_multi_dom"/>
</dbReference>
<feature type="domain" description="DNA-directed DNA polymerase family B multifunctional" evidence="6">
    <location>
        <begin position="568"/>
        <end position="636"/>
    </location>
</feature>
<evidence type="ECO:0000256" key="5">
    <source>
        <dbReference type="SAM" id="Coils"/>
    </source>
</evidence>
<evidence type="ECO:0000313" key="8">
    <source>
        <dbReference type="Proteomes" id="UP000252107"/>
    </source>
</evidence>
<keyword evidence="5" id="KW-0175">Coiled coil</keyword>
<dbReference type="GO" id="GO:0000166">
    <property type="term" value="F:nucleotide binding"/>
    <property type="evidence" value="ECO:0007669"/>
    <property type="project" value="InterPro"/>
</dbReference>
<accession>A0A367QM34</accession>
<sequence length="913" mass="103628">MLTNSKQLTIATDSEWHSPDKSWLVTTFTVIGVNKPNRFLYVDESVSNECKQQLIKWGFEENVSIEFVLMDDHLNLLDKVVKQVDPTGLFKTIRLLLFYSPKDVEYSIGWSKFSELLLGGFIQQKRNISTPQPVKLNLNNHEYKVSIKDMKGWVNGSLNQLAESVGVSLDAKNVMDEYKSHMREGLEALPTLFAAYSIGDVDHLSNIYDAFVELTRWVQSNVIGINEADCFNGDNIPMTTGSLVAATLDKWIHSQHANKNLLKFAMRKLGLLDTSAPEYKFSLAAFINTTKQYRDVEALTNDLTAMEVDTKAEQYKLLNQFMKAKFKHFGHSQAGVQYFAKVTDDSAAFNALVQGGRCNNERPSEYVCHVGADIDLASCYGSALREFIYPLGLPTVWGFKPNQPRLTLRQWLKRNENELVDNLWTVTVSGDLSFTQDLIYSKLVTQTQINRAGVGDWDKNTTDPDRDDDLSHIPGDFALIRKQILNGIITSDVLRVLRAVATDNEIKQLLDTEVVSGVAYLATNRVDSVDQWVNTVVADKGQLYNRDGKHGHSRDTRTRCWVGLPLEDFIGKLVNERNRLKKLKKSESATEDERTLADAKQAALKLFINTAYGIIASPYFSVGNTVVANNITARARVGAWMLNKALHTRQSITDGGMYSLMTVPVLRDNAKLPGLAVLSDNTQWKDARFTRVLEPLACVDWESEFNNDGNVLKQLDQLTTQHINNFWKRYGLSLPFAIEHKLENTFTVAAYINKAHYLLVTRQGKWVYKIRGAREYNDSDLRKHPTFALLKAIVEDSDKLPNDLSYDHRSLMKGGKWLEVQHSNGYPDLKDHRPGDEITEERTARYNNTHIFCMTVAEYEKRNGRKTFERGEPVEFFERYREDGWSKVHAQMMLDSLAAGKTKGNKHAAKRIA</sequence>
<dbReference type="AlphaFoldDB" id="A0A367QM34"/>
<reference evidence="7" key="1">
    <citation type="submission" date="2016-04" db="EMBL/GenBank/DDBJ databases">
        <authorList>
            <person name="Tabuchi Yagui T.R."/>
        </authorList>
    </citation>
    <scope>NUCLEOTIDE SEQUENCE [LARGE SCALE GENOMIC DNA]</scope>
    <source>
        <strain evidence="7">NIES-26</strain>
    </source>
</reference>
<keyword evidence="2" id="KW-0808">Transferase</keyword>
<dbReference type="Proteomes" id="UP000252107">
    <property type="component" value="Unassembled WGS sequence"/>
</dbReference>
<dbReference type="GO" id="GO:0003887">
    <property type="term" value="F:DNA-directed DNA polymerase activity"/>
    <property type="evidence" value="ECO:0007669"/>
    <property type="project" value="UniProtKB-KW"/>
</dbReference>
<gene>
    <name evidence="7" type="ORF">A6770_28465</name>
</gene>
<evidence type="ECO:0000259" key="6">
    <source>
        <dbReference type="Pfam" id="PF00136"/>
    </source>
</evidence>
<dbReference type="EC" id="2.7.7.7" evidence="1"/>
<evidence type="ECO:0000256" key="4">
    <source>
        <dbReference type="ARBA" id="ARBA00022932"/>
    </source>
</evidence>
<dbReference type="Gene3D" id="3.90.1600.10">
    <property type="entry name" value="Palm domain of DNA polymerase"/>
    <property type="match status" value="1"/>
</dbReference>
<dbReference type="EMBL" id="LXQD01000319">
    <property type="protein sequence ID" value="RCJ24304.1"/>
    <property type="molecule type" value="Genomic_DNA"/>
</dbReference>
<evidence type="ECO:0000256" key="1">
    <source>
        <dbReference type="ARBA" id="ARBA00012417"/>
    </source>
</evidence>
<evidence type="ECO:0000313" key="7">
    <source>
        <dbReference type="EMBL" id="RCJ24304.1"/>
    </source>
</evidence>